<name>A0ABS2ZG48_9BACL</name>
<sequence length="186" mass="21970">MLIRLVFLSFWRYIDPIYFSLTRLQYLCSDQGKGIFRVRLTRYKGKNVVLSDGSEICKNDLLVKIHLHNIKVIKDCTHMKNELLKGKAVFKMVLDSMPHLASYIYNHPSEEKIKGIIGITLINRGYKRLGFECIRPESKLYKQFKKLTQVFIYVLSHPTISVENIKKHHPVYLMMSKEKLMEKYKN</sequence>
<feature type="domain" description="YkoP-like" evidence="1">
    <location>
        <begin position="6"/>
        <end position="184"/>
    </location>
</feature>
<dbReference type="Proteomes" id="UP001319060">
    <property type="component" value="Unassembled WGS sequence"/>
</dbReference>
<evidence type="ECO:0000313" key="3">
    <source>
        <dbReference type="Proteomes" id="UP001319060"/>
    </source>
</evidence>
<dbReference type="EMBL" id="JAFHKS010000043">
    <property type="protein sequence ID" value="MBN3545720.1"/>
    <property type="molecule type" value="Genomic_DNA"/>
</dbReference>
<comment type="caution">
    <text evidence="2">The sequence shown here is derived from an EMBL/GenBank/DDBJ whole genome shotgun (WGS) entry which is preliminary data.</text>
</comment>
<dbReference type="Pfam" id="PF22790">
    <property type="entry name" value="YkoP"/>
    <property type="match status" value="1"/>
</dbReference>
<keyword evidence="3" id="KW-1185">Reference proteome</keyword>
<evidence type="ECO:0000259" key="1">
    <source>
        <dbReference type="Pfam" id="PF22790"/>
    </source>
</evidence>
<organism evidence="2 3">
    <name type="scientific">Fictibacillus barbaricus</name>
    <dbReference type="NCBI Taxonomy" id="182136"/>
    <lineage>
        <taxon>Bacteria</taxon>
        <taxon>Bacillati</taxon>
        <taxon>Bacillota</taxon>
        <taxon>Bacilli</taxon>
        <taxon>Bacillales</taxon>
        <taxon>Fictibacillaceae</taxon>
        <taxon>Fictibacillus</taxon>
    </lineage>
</organism>
<gene>
    <name evidence="2" type="ORF">JYA64_10480</name>
</gene>
<dbReference type="InterPro" id="IPR054467">
    <property type="entry name" value="YkoP-like_dom"/>
</dbReference>
<accession>A0ABS2ZG48</accession>
<proteinExistence type="predicted"/>
<reference evidence="2 3" key="1">
    <citation type="submission" date="2021-01" db="EMBL/GenBank/DDBJ databases">
        <title>Genome Sequencing of Type Strains.</title>
        <authorList>
            <person name="Lemaire J.F."/>
            <person name="Inderbitzin P."/>
            <person name="Collins S.B."/>
            <person name="Wespe N."/>
            <person name="Knight-Connoni V."/>
        </authorList>
    </citation>
    <scope>NUCLEOTIDE SEQUENCE [LARGE SCALE GENOMIC DNA]</scope>
    <source>
        <strain evidence="2 3">DSM 14730</strain>
    </source>
</reference>
<protein>
    <recommendedName>
        <fullName evidence="1">YkoP-like domain-containing protein</fullName>
    </recommendedName>
</protein>
<evidence type="ECO:0000313" key="2">
    <source>
        <dbReference type="EMBL" id="MBN3545720.1"/>
    </source>
</evidence>